<dbReference type="AlphaFoldDB" id="A0A1S8AT81"/>
<evidence type="ECO:0000313" key="3">
    <source>
        <dbReference type="Proteomes" id="UP000189370"/>
    </source>
</evidence>
<name>A0A1S8AT81_9EURY</name>
<proteinExistence type="predicted"/>
<dbReference type="InterPro" id="IPR036388">
    <property type="entry name" value="WH-like_DNA-bd_sf"/>
</dbReference>
<sequence length="122" mass="13963">MVGPKQAHDTANDAFDVLSHHRRRYALQCLREYETPLALADLADEVAVREHDRPLAEIPSEAVKRIYVSLYHTHVPKLADADHVRYSQERDEVALLDHAAQFERLRRYLAIERSATNCSSGN</sequence>
<keyword evidence="3" id="KW-1185">Reference proteome</keyword>
<evidence type="ECO:0000313" key="2">
    <source>
        <dbReference type="EMBL" id="OLZ39776.1"/>
    </source>
</evidence>
<reference evidence="3" key="1">
    <citation type="submission" date="2016-04" db="EMBL/GenBank/DDBJ databases">
        <authorList>
            <person name="Chen S.-C."/>
            <person name="Lai M.-C."/>
        </authorList>
    </citation>
    <scope>NUCLEOTIDE SEQUENCE [LARGE SCALE GENOMIC DNA]</scope>
    <source>
        <strain evidence="3">AB14</strain>
    </source>
</reference>
<gene>
    <name evidence="2" type="ORF">A6E15_01710</name>
</gene>
<protein>
    <recommendedName>
        <fullName evidence="1">DUF7344 domain-containing protein</fullName>
    </recommendedName>
</protein>
<comment type="caution">
    <text evidence="2">The sequence shown here is derived from an EMBL/GenBank/DDBJ whole genome shotgun (WGS) entry which is preliminary data.</text>
</comment>
<dbReference type="OrthoDB" id="247722at2157"/>
<dbReference type="InterPro" id="IPR055768">
    <property type="entry name" value="DUF7344"/>
</dbReference>
<organism evidence="2 3">
    <name type="scientific">Natrinema saccharevitans</name>
    <dbReference type="NCBI Taxonomy" id="301967"/>
    <lineage>
        <taxon>Archaea</taxon>
        <taxon>Methanobacteriati</taxon>
        <taxon>Methanobacteriota</taxon>
        <taxon>Stenosarchaea group</taxon>
        <taxon>Halobacteria</taxon>
        <taxon>Halobacteriales</taxon>
        <taxon>Natrialbaceae</taxon>
        <taxon>Natrinema</taxon>
    </lineage>
</organism>
<evidence type="ECO:0000259" key="1">
    <source>
        <dbReference type="Pfam" id="PF24035"/>
    </source>
</evidence>
<dbReference type="Gene3D" id="1.10.10.10">
    <property type="entry name" value="Winged helix-like DNA-binding domain superfamily/Winged helix DNA-binding domain"/>
    <property type="match status" value="1"/>
</dbReference>
<dbReference type="RefSeq" id="WP_076143122.1">
    <property type="nucleotide sequence ID" value="NZ_LWLN01000001.1"/>
</dbReference>
<feature type="domain" description="DUF7344" evidence="1">
    <location>
        <begin position="15"/>
        <end position="93"/>
    </location>
</feature>
<dbReference type="Proteomes" id="UP000189370">
    <property type="component" value="Unassembled WGS sequence"/>
</dbReference>
<dbReference type="EMBL" id="LWLN01000001">
    <property type="protein sequence ID" value="OLZ39776.1"/>
    <property type="molecule type" value="Genomic_DNA"/>
</dbReference>
<accession>A0A1S8AT81</accession>
<dbReference type="Pfam" id="PF24035">
    <property type="entry name" value="DUF7344"/>
    <property type="match status" value="1"/>
</dbReference>
<dbReference type="STRING" id="301967.A6E15_01710"/>